<dbReference type="PRINTS" id="PR01035">
    <property type="entry name" value="TCRTETA"/>
</dbReference>
<keyword evidence="4 7" id="KW-1133">Transmembrane helix</keyword>
<dbReference type="GO" id="GO:0022857">
    <property type="term" value="F:transmembrane transporter activity"/>
    <property type="evidence" value="ECO:0007669"/>
    <property type="project" value="InterPro"/>
</dbReference>
<sequence length="604" mass="65257">MTTSVSPLPAAGTSDTSPLLGNDPSVSYDSAGLYAPEEDPHALKEKRIERIAIAISVFVMFMGSIMFSITLSSMVYFFDILEGVPTIEARDPTQSHYPLDGMGFYGLIVAAFSLGQAISSPPFGYWYNHRSARGPYIFGMCFIFFGSVLYFLCVGKWMMFFARLIIGIGAGTATVCRTHVAVATPVDNRTGAMALVAAAQAVGFIIGPAFSLAFGDVNLRMAPYLFFDKYTVPGFVSCLLAVISFLAVVFLFRETELERMNKLNARLEAGEQESMLDKVNAKFRTLVNRATTTMGLGSVNSSDDSAPIGGSSLNADTAANVEVDANEEDEIVFDRTAIYVNMVIFFFITSSFSVFETIATPFTSVNFGWSVADNSLFLTLAGLSSVVSFIAVKPLSARVGDRPLLFVGLILAATGLLIRVGFGYPDWVISETQYWISTFCLYTIGYPISNAICFSVFSKIMGPAQQGTLTGWHMLVGAVARLVGPLWASALFEVDQRAMYVFGLTAAMNYFAAVLVLVFWKRLVPYGENEHSSGYRAVPYEANSDSDSASNEDDSAPLLSGSAGVGVSDFQKPVLSTPSMSVPSAYDDHNPYLASSHNDTADGL</sequence>
<feature type="transmembrane region" description="Helical" evidence="7">
    <location>
        <begin position="336"/>
        <end position="355"/>
    </location>
</feature>
<feature type="transmembrane region" description="Helical" evidence="7">
    <location>
        <begin position="469"/>
        <end position="492"/>
    </location>
</feature>
<dbReference type="RefSeq" id="XP_009494631.1">
    <property type="nucleotide sequence ID" value="XM_009496356.1"/>
</dbReference>
<evidence type="ECO:0000313" key="10">
    <source>
        <dbReference type="Proteomes" id="UP000030693"/>
    </source>
</evidence>
<keyword evidence="10" id="KW-1185">Reference proteome</keyword>
<evidence type="ECO:0000256" key="5">
    <source>
        <dbReference type="ARBA" id="ARBA00023136"/>
    </source>
</evidence>
<keyword evidence="5 7" id="KW-0472">Membrane</keyword>
<dbReference type="GeneID" id="20527177"/>
<dbReference type="OrthoDB" id="370281at2759"/>
<dbReference type="InterPro" id="IPR020846">
    <property type="entry name" value="MFS_dom"/>
</dbReference>
<evidence type="ECO:0000256" key="4">
    <source>
        <dbReference type="ARBA" id="ARBA00022989"/>
    </source>
</evidence>
<dbReference type="GO" id="GO:0005765">
    <property type="term" value="C:lysosomal membrane"/>
    <property type="evidence" value="ECO:0007669"/>
    <property type="project" value="TreeGrafter"/>
</dbReference>
<feature type="compositionally biased region" description="Polar residues" evidence="6">
    <location>
        <begin position="13"/>
        <end position="22"/>
    </location>
</feature>
<dbReference type="STRING" id="691883.A0A058ZC49"/>
<dbReference type="Gene3D" id="1.20.1250.20">
    <property type="entry name" value="MFS general substrate transporter like domains"/>
    <property type="match status" value="1"/>
</dbReference>
<dbReference type="InterPro" id="IPR036259">
    <property type="entry name" value="MFS_trans_sf"/>
</dbReference>
<dbReference type="InterPro" id="IPR011701">
    <property type="entry name" value="MFS"/>
</dbReference>
<evidence type="ECO:0000256" key="3">
    <source>
        <dbReference type="ARBA" id="ARBA00022692"/>
    </source>
</evidence>
<feature type="transmembrane region" description="Helical" evidence="7">
    <location>
        <begin position="234"/>
        <end position="252"/>
    </location>
</feature>
<dbReference type="InterPro" id="IPR051068">
    <property type="entry name" value="MFS_Domain-Containing_Protein"/>
</dbReference>
<dbReference type="OMA" id="GTKMGWL"/>
<evidence type="ECO:0000313" key="9">
    <source>
        <dbReference type="EMBL" id="KCV71508.1"/>
    </source>
</evidence>
<feature type="domain" description="Major facilitator superfamily (MFS) profile" evidence="8">
    <location>
        <begin position="56"/>
        <end position="524"/>
    </location>
</feature>
<keyword evidence="3 7" id="KW-0812">Transmembrane</keyword>
<feature type="transmembrane region" description="Helical" evidence="7">
    <location>
        <begin position="134"/>
        <end position="152"/>
    </location>
</feature>
<name>A0A058ZC49_FONAL</name>
<feature type="transmembrane region" description="Helical" evidence="7">
    <location>
        <begin position="404"/>
        <end position="422"/>
    </location>
</feature>
<proteinExistence type="predicted"/>
<evidence type="ECO:0000256" key="2">
    <source>
        <dbReference type="ARBA" id="ARBA00022448"/>
    </source>
</evidence>
<evidence type="ECO:0000259" key="8">
    <source>
        <dbReference type="PROSITE" id="PS50850"/>
    </source>
</evidence>
<dbReference type="eggNOG" id="KOG2325">
    <property type="taxonomic scope" value="Eukaryota"/>
</dbReference>
<feature type="transmembrane region" description="Helical" evidence="7">
    <location>
        <begin position="498"/>
        <end position="520"/>
    </location>
</feature>
<dbReference type="EMBL" id="KB932203">
    <property type="protein sequence ID" value="KCV71508.1"/>
    <property type="molecule type" value="Genomic_DNA"/>
</dbReference>
<feature type="transmembrane region" description="Helical" evidence="7">
    <location>
        <begin position="104"/>
        <end position="127"/>
    </location>
</feature>
<gene>
    <name evidence="9" type="ORF">H696_02452</name>
</gene>
<dbReference type="SUPFAM" id="SSF103473">
    <property type="entry name" value="MFS general substrate transporter"/>
    <property type="match status" value="1"/>
</dbReference>
<evidence type="ECO:0000256" key="6">
    <source>
        <dbReference type="SAM" id="MobiDB-lite"/>
    </source>
</evidence>
<evidence type="ECO:0000256" key="1">
    <source>
        <dbReference type="ARBA" id="ARBA00004127"/>
    </source>
</evidence>
<feature type="region of interest" description="Disordered" evidence="6">
    <location>
        <begin position="1"/>
        <end position="22"/>
    </location>
</feature>
<keyword evidence="2" id="KW-0813">Transport</keyword>
<dbReference type="PANTHER" id="PTHR23510:SF3">
    <property type="entry name" value="MAJOR FACILITATOR SUPERFAMILY DOMAIN-CONTAINING PROTEIN 8"/>
    <property type="match status" value="1"/>
</dbReference>
<dbReference type="GO" id="GO:0012505">
    <property type="term" value="C:endomembrane system"/>
    <property type="evidence" value="ECO:0007669"/>
    <property type="project" value="UniProtKB-SubCell"/>
</dbReference>
<dbReference type="Pfam" id="PF07690">
    <property type="entry name" value="MFS_1"/>
    <property type="match status" value="1"/>
</dbReference>
<dbReference type="AlphaFoldDB" id="A0A058ZC49"/>
<dbReference type="PANTHER" id="PTHR23510">
    <property type="entry name" value="INNER MEMBRANE TRANSPORT PROTEIN YAJR"/>
    <property type="match status" value="1"/>
</dbReference>
<feature type="region of interest" description="Disordered" evidence="6">
    <location>
        <begin position="578"/>
        <end position="604"/>
    </location>
</feature>
<feature type="transmembrane region" description="Helical" evidence="7">
    <location>
        <begin position="192"/>
        <end position="214"/>
    </location>
</feature>
<reference evidence="9" key="1">
    <citation type="submission" date="2013-04" db="EMBL/GenBank/DDBJ databases">
        <title>The Genome Sequence of Fonticula alba ATCC 38817.</title>
        <authorList>
            <consortium name="The Broad Institute Genomics Platform"/>
            <person name="Russ C."/>
            <person name="Cuomo C."/>
            <person name="Burger G."/>
            <person name="Gray M.W."/>
            <person name="Holland P.W.H."/>
            <person name="King N."/>
            <person name="Lang F.B.F."/>
            <person name="Roger A.J."/>
            <person name="Ruiz-Trillo I."/>
            <person name="Brown M."/>
            <person name="Walker B."/>
            <person name="Young S."/>
            <person name="Zeng Q."/>
            <person name="Gargeya S."/>
            <person name="Fitzgerald M."/>
            <person name="Haas B."/>
            <person name="Abouelleil A."/>
            <person name="Allen A.W."/>
            <person name="Alvarado L."/>
            <person name="Arachchi H.M."/>
            <person name="Berlin A.M."/>
            <person name="Chapman S.B."/>
            <person name="Gainer-Dewar J."/>
            <person name="Goldberg J."/>
            <person name="Griggs A."/>
            <person name="Gujja S."/>
            <person name="Hansen M."/>
            <person name="Howarth C."/>
            <person name="Imamovic A."/>
            <person name="Ireland A."/>
            <person name="Larimer J."/>
            <person name="McCowan C."/>
            <person name="Murphy C."/>
            <person name="Pearson M."/>
            <person name="Poon T.W."/>
            <person name="Priest M."/>
            <person name="Roberts A."/>
            <person name="Saif S."/>
            <person name="Shea T."/>
            <person name="Sisk P."/>
            <person name="Sykes S."/>
            <person name="Wortman J."/>
            <person name="Nusbaum C."/>
            <person name="Birren B."/>
        </authorList>
    </citation>
    <scope>NUCLEOTIDE SEQUENCE [LARGE SCALE GENOMIC DNA]</scope>
    <source>
        <strain evidence="9">ATCC 38817</strain>
    </source>
</reference>
<evidence type="ECO:0000256" key="7">
    <source>
        <dbReference type="SAM" id="Phobius"/>
    </source>
</evidence>
<dbReference type="PROSITE" id="PS50850">
    <property type="entry name" value="MFS"/>
    <property type="match status" value="1"/>
</dbReference>
<feature type="transmembrane region" description="Helical" evidence="7">
    <location>
        <begin position="51"/>
        <end position="78"/>
    </location>
</feature>
<protein>
    <recommendedName>
        <fullName evidence="8">Major facilitator superfamily (MFS) profile domain-containing protein</fullName>
    </recommendedName>
</protein>
<comment type="subcellular location">
    <subcellularLocation>
        <location evidence="1">Endomembrane system</location>
        <topology evidence="1">Multi-pass membrane protein</topology>
    </subcellularLocation>
</comment>
<accession>A0A058ZC49</accession>
<organism evidence="9">
    <name type="scientific">Fonticula alba</name>
    <name type="common">Slime mold</name>
    <dbReference type="NCBI Taxonomy" id="691883"/>
    <lineage>
        <taxon>Eukaryota</taxon>
        <taxon>Rotosphaerida</taxon>
        <taxon>Fonticulaceae</taxon>
        <taxon>Fonticula</taxon>
    </lineage>
</organism>
<feature type="transmembrane region" description="Helical" evidence="7">
    <location>
        <begin position="158"/>
        <end position="180"/>
    </location>
</feature>
<dbReference type="Proteomes" id="UP000030693">
    <property type="component" value="Unassembled WGS sequence"/>
</dbReference>
<feature type="region of interest" description="Disordered" evidence="6">
    <location>
        <begin position="542"/>
        <end position="564"/>
    </location>
</feature>
<feature type="transmembrane region" description="Helical" evidence="7">
    <location>
        <begin position="434"/>
        <end position="457"/>
    </location>
</feature>
<dbReference type="InterPro" id="IPR001958">
    <property type="entry name" value="Tet-R_TetA/multi-R_MdtG-like"/>
</dbReference>
<feature type="transmembrane region" description="Helical" evidence="7">
    <location>
        <begin position="375"/>
        <end position="392"/>
    </location>
</feature>